<dbReference type="InterPro" id="IPR021047">
    <property type="entry name" value="Mannosyltransferase_CMT1"/>
</dbReference>
<reference evidence="2 3" key="1">
    <citation type="submission" date="2016-09" db="EMBL/GenBank/DDBJ databases">
        <authorList>
            <person name="Capua I."/>
            <person name="De Benedictis P."/>
            <person name="Joannis T."/>
            <person name="Lombin L.H."/>
            <person name="Cattoli G."/>
        </authorList>
    </citation>
    <scope>NUCLEOTIDE SEQUENCE [LARGE SCALE GENOMIC DNA]</scope>
    <source>
        <strain evidence="2 3">IMI 309357</strain>
    </source>
</reference>
<feature type="region of interest" description="Disordered" evidence="1">
    <location>
        <begin position="18"/>
        <end position="37"/>
    </location>
</feature>
<evidence type="ECO:0000313" key="3">
    <source>
        <dbReference type="Proteomes" id="UP000176998"/>
    </source>
</evidence>
<dbReference type="Proteomes" id="UP000176998">
    <property type="component" value="Unassembled WGS sequence"/>
</dbReference>
<dbReference type="RefSeq" id="XP_022470777.1">
    <property type="nucleotide sequence ID" value="XM_022622737.1"/>
</dbReference>
<dbReference type="STRING" id="1209926.A0A1G4AX36"/>
<dbReference type="AlphaFoldDB" id="A0A1G4AX36"/>
<keyword evidence="3" id="KW-1185">Reference proteome</keyword>
<organism evidence="2 3">
    <name type="scientific">Colletotrichum orchidophilum</name>
    <dbReference type="NCBI Taxonomy" id="1209926"/>
    <lineage>
        <taxon>Eukaryota</taxon>
        <taxon>Fungi</taxon>
        <taxon>Dikarya</taxon>
        <taxon>Ascomycota</taxon>
        <taxon>Pezizomycotina</taxon>
        <taxon>Sordariomycetes</taxon>
        <taxon>Hypocreomycetidae</taxon>
        <taxon>Glomerellales</taxon>
        <taxon>Glomerellaceae</taxon>
        <taxon>Colletotrichum</taxon>
    </lineage>
</organism>
<sequence length="172" mass="18981">MFLTLLTLETYFTVHNRPFTKQTNPSSSSSSSPLPARHPGNETFFIASIHRNSGSLLSSSCTYIGGSEGRVHFSAVESGSRDGTKYQLSTLQRKLEARGVGTIVVLGKSAQEQQDELNARPTATGSRPPGWVWNEGDAQFDMRRVSHLARDARERNLAMDPLETLQKKQDEG</sequence>
<dbReference type="Pfam" id="PF11735">
    <property type="entry name" value="CAP59_mtransfer"/>
    <property type="match status" value="1"/>
</dbReference>
<protein>
    <submittedName>
        <fullName evidence="2">Uncharacterized protein</fullName>
    </submittedName>
</protein>
<gene>
    <name evidence="2" type="ORF">CORC01_11111</name>
</gene>
<dbReference type="OrthoDB" id="262547at2759"/>
<comment type="caution">
    <text evidence="2">The sequence shown here is derived from an EMBL/GenBank/DDBJ whole genome shotgun (WGS) entry which is preliminary data.</text>
</comment>
<dbReference type="EMBL" id="MJBS01000116">
    <property type="protein sequence ID" value="OHE93612.1"/>
    <property type="molecule type" value="Genomic_DNA"/>
</dbReference>
<name>A0A1G4AX36_9PEZI</name>
<dbReference type="GeneID" id="34564247"/>
<evidence type="ECO:0000256" key="1">
    <source>
        <dbReference type="SAM" id="MobiDB-lite"/>
    </source>
</evidence>
<accession>A0A1G4AX36</accession>
<evidence type="ECO:0000313" key="2">
    <source>
        <dbReference type="EMBL" id="OHE93612.1"/>
    </source>
</evidence>
<proteinExistence type="predicted"/>